<sequence length="344" mass="38171">MTFLQVGEVAAVSIIERWAWYMAALKTPEKIGSSDLPIHPNEYQLGYYRTRRKGGPWEPVGIYPDDDGVVHAYRNNREVSDIPELFTWSCRYPVTHQAYIDALDGKGWPDDDEVVAAQVKPSEPTIGDNSAPVDEADVLKDQIENALKGIDAYNKITDDATASKAQSLRNRLNELSGDADKKRDELKRPHLEAGKAIDKLWMPLVKSAKEGANAVKASLDAWETEKLRRRREEERKAEEARIAAEKAAREQQGEVEVIDAPKVEAQPAPPPTEPVGQIRATYGKAASVSVKIVVDQVTDWPALASYMSNHPECQDLLRKLAQRALDAGRTNIPGITVTEKAAVR</sequence>
<evidence type="ECO:0000313" key="2">
    <source>
        <dbReference type="Proteomes" id="UP001589692"/>
    </source>
</evidence>
<keyword evidence="2" id="KW-1185">Reference proteome</keyword>
<comment type="caution">
    <text evidence="1">The sequence shown here is derived from an EMBL/GenBank/DDBJ whole genome shotgun (WGS) entry which is preliminary data.</text>
</comment>
<proteinExistence type="predicted"/>
<dbReference type="Proteomes" id="UP001589692">
    <property type="component" value="Unassembled WGS sequence"/>
</dbReference>
<name>A0ABV6AN90_9HYPH</name>
<gene>
    <name evidence="1" type="ORF">ACFFP0_24815</name>
</gene>
<dbReference type="EMBL" id="JBHMAA010000032">
    <property type="protein sequence ID" value="MFB9952084.1"/>
    <property type="molecule type" value="Genomic_DNA"/>
</dbReference>
<dbReference type="RefSeq" id="WP_377264901.1">
    <property type="nucleotide sequence ID" value="NZ_JBHMAA010000032.1"/>
</dbReference>
<evidence type="ECO:0000313" key="1">
    <source>
        <dbReference type="EMBL" id="MFB9952084.1"/>
    </source>
</evidence>
<protein>
    <submittedName>
        <fullName evidence="1">Uncharacterized protein</fullName>
    </submittedName>
</protein>
<accession>A0ABV6AN90</accession>
<organism evidence="1 2">
    <name type="scientific">Rhizobium puerariae</name>
    <dbReference type="NCBI Taxonomy" id="1585791"/>
    <lineage>
        <taxon>Bacteria</taxon>
        <taxon>Pseudomonadati</taxon>
        <taxon>Pseudomonadota</taxon>
        <taxon>Alphaproteobacteria</taxon>
        <taxon>Hyphomicrobiales</taxon>
        <taxon>Rhizobiaceae</taxon>
        <taxon>Rhizobium/Agrobacterium group</taxon>
        <taxon>Rhizobium</taxon>
    </lineage>
</organism>
<reference evidence="1 2" key="1">
    <citation type="submission" date="2024-09" db="EMBL/GenBank/DDBJ databases">
        <authorList>
            <person name="Sun Q."/>
            <person name="Mori K."/>
        </authorList>
    </citation>
    <scope>NUCLEOTIDE SEQUENCE [LARGE SCALE GENOMIC DNA]</scope>
    <source>
        <strain evidence="1 2">TBRC 4938</strain>
    </source>
</reference>